<dbReference type="AlphaFoldDB" id="A0AAV2FBD1"/>
<keyword evidence="2" id="KW-1185">Reference proteome</keyword>
<dbReference type="EMBL" id="OZ034819">
    <property type="protein sequence ID" value="CAL1394975.1"/>
    <property type="molecule type" value="Genomic_DNA"/>
</dbReference>
<evidence type="ECO:0000313" key="1">
    <source>
        <dbReference type="EMBL" id="CAL1394975.1"/>
    </source>
</evidence>
<dbReference type="Proteomes" id="UP001497516">
    <property type="component" value="Chromosome 6"/>
</dbReference>
<evidence type="ECO:0000313" key="2">
    <source>
        <dbReference type="Proteomes" id="UP001497516"/>
    </source>
</evidence>
<reference evidence="1 2" key="1">
    <citation type="submission" date="2024-04" db="EMBL/GenBank/DDBJ databases">
        <authorList>
            <person name="Fracassetti M."/>
        </authorList>
    </citation>
    <scope>NUCLEOTIDE SEQUENCE [LARGE SCALE GENOMIC DNA]</scope>
</reference>
<name>A0AAV2FBD1_9ROSI</name>
<sequence length="101" mass="11193">MKSILASSTLFSRKQIPNPNNHVSTLPIPADFNFSIDFGDPSPTSTMLKSGSTFYHGAISIVSSVQDTFPLTFYSTDFLPKFVSIHETDAVALNDRRQLCY</sequence>
<gene>
    <name evidence="1" type="ORF">LTRI10_LOCUS35441</name>
</gene>
<organism evidence="1 2">
    <name type="scientific">Linum trigynum</name>
    <dbReference type="NCBI Taxonomy" id="586398"/>
    <lineage>
        <taxon>Eukaryota</taxon>
        <taxon>Viridiplantae</taxon>
        <taxon>Streptophyta</taxon>
        <taxon>Embryophyta</taxon>
        <taxon>Tracheophyta</taxon>
        <taxon>Spermatophyta</taxon>
        <taxon>Magnoliopsida</taxon>
        <taxon>eudicotyledons</taxon>
        <taxon>Gunneridae</taxon>
        <taxon>Pentapetalae</taxon>
        <taxon>rosids</taxon>
        <taxon>fabids</taxon>
        <taxon>Malpighiales</taxon>
        <taxon>Linaceae</taxon>
        <taxon>Linum</taxon>
    </lineage>
</organism>
<protein>
    <submittedName>
        <fullName evidence="1">Uncharacterized protein</fullName>
    </submittedName>
</protein>
<accession>A0AAV2FBD1</accession>
<proteinExistence type="predicted"/>